<dbReference type="STRING" id="123320.SAMN06309945_0638"/>
<dbReference type="Gene3D" id="3.40.50.2300">
    <property type="match status" value="1"/>
</dbReference>
<evidence type="ECO:0000256" key="2">
    <source>
        <dbReference type="PROSITE-ProRule" id="PRU00169"/>
    </source>
</evidence>
<protein>
    <submittedName>
        <fullName evidence="4">Response regulator receiver domain-containing protein</fullName>
    </submittedName>
</protein>
<dbReference type="Pfam" id="PF00072">
    <property type="entry name" value="Response_reg"/>
    <property type="match status" value="1"/>
</dbReference>
<dbReference type="InterPro" id="IPR011006">
    <property type="entry name" value="CheY-like_superfamily"/>
</dbReference>
<keyword evidence="1 2" id="KW-0597">Phosphoprotein</keyword>
<proteinExistence type="predicted"/>
<dbReference type="SUPFAM" id="SSF52172">
    <property type="entry name" value="CheY-like"/>
    <property type="match status" value="1"/>
</dbReference>
<feature type="domain" description="Response regulatory" evidence="3">
    <location>
        <begin position="3"/>
        <end position="119"/>
    </location>
</feature>
<sequence>MARVMIVEDDADLLRLLAIRLRKAGHDVVEEADSSIALDLMRLDRPDAVILDWMMPLLSGVELSRQIRQEPGLERVPVLMLTAKSSAEDAEEAQRAGVDAFLSKPCSAAELLHRLEAVIEAKARLRDFSA</sequence>
<reference evidence="4 5" key="1">
    <citation type="submission" date="2017-02" db="EMBL/GenBank/DDBJ databases">
        <authorList>
            <person name="Peterson S.W."/>
        </authorList>
    </citation>
    <scope>NUCLEOTIDE SEQUENCE [LARGE SCALE GENOMIC DNA]</scope>
    <source>
        <strain evidence="4 5">VKM Ac-2059</strain>
    </source>
</reference>
<dbReference type="PANTHER" id="PTHR44591:SF3">
    <property type="entry name" value="RESPONSE REGULATORY DOMAIN-CONTAINING PROTEIN"/>
    <property type="match status" value="1"/>
</dbReference>
<evidence type="ECO:0000313" key="5">
    <source>
        <dbReference type="Proteomes" id="UP000190857"/>
    </source>
</evidence>
<dbReference type="RefSeq" id="WP_143785308.1">
    <property type="nucleotide sequence ID" value="NZ_FUZP01000001.1"/>
</dbReference>
<dbReference type="AlphaFoldDB" id="A0A1T5IMV6"/>
<dbReference type="SMART" id="SM00448">
    <property type="entry name" value="REC"/>
    <property type="match status" value="1"/>
</dbReference>
<feature type="modified residue" description="4-aspartylphosphate" evidence="2">
    <location>
        <position position="52"/>
    </location>
</feature>
<dbReference type="GO" id="GO:0000160">
    <property type="term" value="P:phosphorelay signal transduction system"/>
    <property type="evidence" value="ECO:0007669"/>
    <property type="project" value="InterPro"/>
</dbReference>
<gene>
    <name evidence="4" type="ORF">SAMN06309945_0638</name>
</gene>
<evidence type="ECO:0000256" key="1">
    <source>
        <dbReference type="ARBA" id="ARBA00022553"/>
    </source>
</evidence>
<accession>A0A1T5IMV6</accession>
<dbReference type="Proteomes" id="UP000190857">
    <property type="component" value="Unassembled WGS sequence"/>
</dbReference>
<organism evidence="4 5">
    <name type="scientific">Okibacterium fritillariae</name>
    <dbReference type="NCBI Taxonomy" id="123320"/>
    <lineage>
        <taxon>Bacteria</taxon>
        <taxon>Bacillati</taxon>
        <taxon>Actinomycetota</taxon>
        <taxon>Actinomycetes</taxon>
        <taxon>Micrococcales</taxon>
        <taxon>Microbacteriaceae</taxon>
        <taxon>Okibacterium</taxon>
    </lineage>
</organism>
<dbReference type="InterPro" id="IPR050595">
    <property type="entry name" value="Bact_response_regulator"/>
</dbReference>
<evidence type="ECO:0000313" key="4">
    <source>
        <dbReference type="EMBL" id="SKC40465.1"/>
    </source>
</evidence>
<dbReference type="OrthoDB" id="3197131at2"/>
<evidence type="ECO:0000259" key="3">
    <source>
        <dbReference type="PROSITE" id="PS50110"/>
    </source>
</evidence>
<name>A0A1T5IMV6_9MICO</name>
<dbReference type="InterPro" id="IPR001789">
    <property type="entry name" value="Sig_transdc_resp-reg_receiver"/>
</dbReference>
<dbReference type="PANTHER" id="PTHR44591">
    <property type="entry name" value="STRESS RESPONSE REGULATOR PROTEIN 1"/>
    <property type="match status" value="1"/>
</dbReference>
<dbReference type="EMBL" id="FUZP01000001">
    <property type="protein sequence ID" value="SKC40465.1"/>
    <property type="molecule type" value="Genomic_DNA"/>
</dbReference>
<dbReference type="PROSITE" id="PS50110">
    <property type="entry name" value="RESPONSE_REGULATORY"/>
    <property type="match status" value="1"/>
</dbReference>
<keyword evidence="5" id="KW-1185">Reference proteome</keyword>